<dbReference type="InterPro" id="IPR013249">
    <property type="entry name" value="RNA_pol_sigma70_r4_t2"/>
</dbReference>
<evidence type="ECO:0000259" key="7">
    <source>
        <dbReference type="Pfam" id="PF04542"/>
    </source>
</evidence>
<dbReference type="InterPro" id="IPR036388">
    <property type="entry name" value="WH-like_DNA-bd_sf"/>
</dbReference>
<proteinExistence type="inferred from homology"/>
<dbReference type="PANTHER" id="PTHR43133">
    <property type="entry name" value="RNA POLYMERASE ECF-TYPE SIGMA FACTO"/>
    <property type="match status" value="1"/>
</dbReference>
<evidence type="ECO:0000256" key="2">
    <source>
        <dbReference type="ARBA" id="ARBA00023015"/>
    </source>
</evidence>
<organism evidence="9 10">
    <name type="scientific">Sphaerisporangium corydalis</name>
    <dbReference type="NCBI Taxonomy" id="1441875"/>
    <lineage>
        <taxon>Bacteria</taxon>
        <taxon>Bacillati</taxon>
        <taxon>Actinomycetota</taxon>
        <taxon>Actinomycetes</taxon>
        <taxon>Streptosporangiales</taxon>
        <taxon>Streptosporangiaceae</taxon>
        <taxon>Sphaerisporangium</taxon>
    </lineage>
</organism>
<dbReference type="SUPFAM" id="SSF88946">
    <property type="entry name" value="Sigma2 domain of RNA polymerase sigma factors"/>
    <property type="match status" value="1"/>
</dbReference>
<keyword evidence="2" id="KW-0805">Transcription regulation</keyword>
<reference evidence="10" key="1">
    <citation type="journal article" date="2019" name="Int. J. Syst. Evol. Microbiol.">
        <title>The Global Catalogue of Microorganisms (GCM) 10K type strain sequencing project: providing services to taxonomists for standard genome sequencing and annotation.</title>
        <authorList>
            <consortium name="The Broad Institute Genomics Platform"/>
            <consortium name="The Broad Institute Genome Sequencing Center for Infectious Disease"/>
            <person name="Wu L."/>
            <person name="Ma J."/>
        </authorList>
    </citation>
    <scope>NUCLEOTIDE SEQUENCE [LARGE SCALE GENOMIC DNA]</scope>
    <source>
        <strain evidence="10">CCUG 49560</strain>
    </source>
</reference>
<comment type="caution">
    <text evidence="9">The sequence shown here is derived from an EMBL/GenBank/DDBJ whole genome shotgun (WGS) entry which is preliminary data.</text>
</comment>
<feature type="domain" description="RNA polymerase sigma-70 region 2" evidence="7">
    <location>
        <begin position="32"/>
        <end position="105"/>
    </location>
</feature>
<keyword evidence="4" id="KW-0238">DNA-binding</keyword>
<dbReference type="EMBL" id="JBHSFN010000001">
    <property type="protein sequence ID" value="MFC4584828.1"/>
    <property type="molecule type" value="Genomic_DNA"/>
</dbReference>
<accession>A0ABV9E679</accession>
<evidence type="ECO:0000313" key="10">
    <source>
        <dbReference type="Proteomes" id="UP001595891"/>
    </source>
</evidence>
<dbReference type="Gene3D" id="1.10.10.10">
    <property type="entry name" value="Winged helix-like DNA-binding domain superfamily/Winged helix DNA-binding domain"/>
    <property type="match status" value="1"/>
</dbReference>
<dbReference type="CDD" id="cd06171">
    <property type="entry name" value="Sigma70_r4"/>
    <property type="match status" value="1"/>
</dbReference>
<dbReference type="Proteomes" id="UP001595891">
    <property type="component" value="Unassembled WGS sequence"/>
</dbReference>
<gene>
    <name evidence="9" type="ORF">ACFO8L_01995</name>
</gene>
<evidence type="ECO:0000259" key="8">
    <source>
        <dbReference type="Pfam" id="PF08281"/>
    </source>
</evidence>
<dbReference type="SUPFAM" id="SSF88659">
    <property type="entry name" value="Sigma3 and sigma4 domains of RNA polymerase sigma factors"/>
    <property type="match status" value="1"/>
</dbReference>
<dbReference type="Gene3D" id="1.10.1740.10">
    <property type="match status" value="1"/>
</dbReference>
<evidence type="ECO:0000256" key="1">
    <source>
        <dbReference type="ARBA" id="ARBA00010641"/>
    </source>
</evidence>
<feature type="compositionally biased region" description="Basic and acidic residues" evidence="6">
    <location>
        <begin position="215"/>
        <end position="226"/>
    </location>
</feature>
<comment type="similarity">
    <text evidence="1">Belongs to the sigma-70 factor family. ECF subfamily.</text>
</comment>
<evidence type="ECO:0000256" key="4">
    <source>
        <dbReference type="ARBA" id="ARBA00023125"/>
    </source>
</evidence>
<evidence type="ECO:0000256" key="6">
    <source>
        <dbReference type="SAM" id="MobiDB-lite"/>
    </source>
</evidence>
<evidence type="ECO:0000256" key="3">
    <source>
        <dbReference type="ARBA" id="ARBA00023082"/>
    </source>
</evidence>
<feature type="domain" description="RNA polymerase sigma factor 70 region 4 type 2" evidence="8">
    <location>
        <begin position="135"/>
        <end position="187"/>
    </location>
</feature>
<sequence length="226" mass="24941">MGTVPEEDPHDDAAGRLRALLQEDLDAGFAELVREYQQLVYTIALRVCGHHHPDAEDLAAEVFLRAYRALRGYSAARLGELRPRPWLVTITLNMGRNNARDRGRRPLQVTLEDFVERSPQGDVFDDVAAGLDRRRALAELTACLPDQQRDAVLLRHLCELSSAEVAEVLGCPEGTVRSHVSRGLVRLRGLLAERYPALAAGQGSGGTGTPVAQVRRQERISGHRRG</sequence>
<dbReference type="Pfam" id="PF04542">
    <property type="entry name" value="Sigma70_r2"/>
    <property type="match status" value="1"/>
</dbReference>
<dbReference type="InterPro" id="IPR039425">
    <property type="entry name" value="RNA_pol_sigma-70-like"/>
</dbReference>
<dbReference type="InterPro" id="IPR014284">
    <property type="entry name" value="RNA_pol_sigma-70_dom"/>
</dbReference>
<dbReference type="PANTHER" id="PTHR43133:SF8">
    <property type="entry name" value="RNA POLYMERASE SIGMA FACTOR HI_1459-RELATED"/>
    <property type="match status" value="1"/>
</dbReference>
<dbReference type="RefSeq" id="WP_262847415.1">
    <property type="nucleotide sequence ID" value="NZ_JANZYP010000063.1"/>
</dbReference>
<protein>
    <submittedName>
        <fullName evidence="9">RNA polymerase sigma factor</fullName>
    </submittedName>
</protein>
<feature type="region of interest" description="Disordered" evidence="6">
    <location>
        <begin position="200"/>
        <end position="226"/>
    </location>
</feature>
<evidence type="ECO:0000256" key="5">
    <source>
        <dbReference type="ARBA" id="ARBA00023163"/>
    </source>
</evidence>
<name>A0ABV9E679_9ACTN</name>
<keyword evidence="3" id="KW-0731">Sigma factor</keyword>
<dbReference type="NCBIfam" id="TIGR02937">
    <property type="entry name" value="sigma70-ECF"/>
    <property type="match status" value="1"/>
</dbReference>
<keyword evidence="5" id="KW-0804">Transcription</keyword>
<keyword evidence="10" id="KW-1185">Reference proteome</keyword>
<dbReference type="InterPro" id="IPR007627">
    <property type="entry name" value="RNA_pol_sigma70_r2"/>
</dbReference>
<dbReference type="InterPro" id="IPR013325">
    <property type="entry name" value="RNA_pol_sigma_r2"/>
</dbReference>
<dbReference type="InterPro" id="IPR013324">
    <property type="entry name" value="RNA_pol_sigma_r3/r4-like"/>
</dbReference>
<dbReference type="Pfam" id="PF08281">
    <property type="entry name" value="Sigma70_r4_2"/>
    <property type="match status" value="1"/>
</dbReference>
<evidence type="ECO:0000313" key="9">
    <source>
        <dbReference type="EMBL" id="MFC4584828.1"/>
    </source>
</evidence>